<evidence type="ECO:0000313" key="9">
    <source>
        <dbReference type="EMBL" id="NMQ19424.1"/>
    </source>
</evidence>
<evidence type="ECO:0000256" key="3">
    <source>
        <dbReference type="ARBA" id="ARBA00022723"/>
    </source>
</evidence>
<dbReference type="Proteomes" id="UP000760480">
    <property type="component" value="Unassembled WGS sequence"/>
</dbReference>
<evidence type="ECO:0000256" key="1">
    <source>
        <dbReference type="ARBA" id="ARBA00022448"/>
    </source>
</evidence>
<feature type="signal peptide" evidence="7">
    <location>
        <begin position="1"/>
        <end position="24"/>
    </location>
</feature>
<dbReference type="InterPro" id="IPR036909">
    <property type="entry name" value="Cyt_c-like_dom_sf"/>
</dbReference>
<evidence type="ECO:0000256" key="4">
    <source>
        <dbReference type="ARBA" id="ARBA00022982"/>
    </source>
</evidence>
<protein>
    <submittedName>
        <fullName evidence="9">Cytochrome c</fullName>
    </submittedName>
</protein>
<evidence type="ECO:0000256" key="6">
    <source>
        <dbReference type="PROSITE-ProRule" id="PRU00433"/>
    </source>
</evidence>
<accession>A0ABX1TMY6</accession>
<feature type="chain" id="PRO_5046325395" evidence="7">
    <location>
        <begin position="25"/>
        <end position="204"/>
    </location>
</feature>
<reference evidence="9 10" key="1">
    <citation type="submission" date="2019-03" db="EMBL/GenBank/DDBJ databases">
        <title>Metabolic reconstructions from genomes of highly enriched 'Candidatus Accumulibacter' and 'Candidatus Competibacter' bioreactor populations.</title>
        <authorList>
            <person name="Annavajhala M.K."/>
            <person name="Welles L."/>
            <person name="Abbas B."/>
            <person name="Sorokin D."/>
            <person name="Park H."/>
            <person name="Van Loosdrecht M."/>
            <person name="Chandran K."/>
        </authorList>
    </citation>
    <scope>NUCLEOTIDE SEQUENCE [LARGE SCALE GENOMIC DNA]</scope>
    <source>
        <strain evidence="9 10">SBR_G</strain>
    </source>
</reference>
<dbReference type="InterPro" id="IPR050597">
    <property type="entry name" value="Cytochrome_c_Oxidase_Subunit"/>
</dbReference>
<keyword evidence="2 6" id="KW-0349">Heme</keyword>
<keyword evidence="1" id="KW-0813">Transport</keyword>
<evidence type="ECO:0000256" key="7">
    <source>
        <dbReference type="SAM" id="SignalP"/>
    </source>
</evidence>
<dbReference type="RefSeq" id="WP_169248678.1">
    <property type="nucleotide sequence ID" value="NZ_SPMZ01000026.1"/>
</dbReference>
<proteinExistence type="predicted"/>
<name>A0ABX1TMY6_9GAMM</name>
<sequence length="204" mass="21420">MIRSVLWQLLVLGISGVLASAAQAAGDPAAGKSKFATCAGCHAIPGYTNAYPTYHVPRLGGQHADYIIVALKAYQAGERKHPTMHANAFPLNEQDMQDIAAYLSSFPAAAAPYPVRGDTAAGKTKSATCAACHGADGNGNIPIYPRLAGQQEDYLRKALGDYQSGARTNPIMGGMAKPLSPQDITDLASYFASQPKGLVTVQQE</sequence>
<feature type="domain" description="Cytochrome c" evidence="8">
    <location>
        <begin position="117"/>
        <end position="195"/>
    </location>
</feature>
<keyword evidence="3 6" id="KW-0479">Metal-binding</keyword>
<keyword evidence="10" id="KW-1185">Reference proteome</keyword>
<feature type="domain" description="Cytochrome c" evidence="8">
    <location>
        <begin position="26"/>
        <end position="107"/>
    </location>
</feature>
<dbReference type="PROSITE" id="PS51007">
    <property type="entry name" value="CYTC"/>
    <property type="match status" value="2"/>
</dbReference>
<evidence type="ECO:0000313" key="10">
    <source>
        <dbReference type="Proteomes" id="UP000760480"/>
    </source>
</evidence>
<dbReference type="Pfam" id="PF00034">
    <property type="entry name" value="Cytochrom_C"/>
    <property type="match status" value="2"/>
</dbReference>
<evidence type="ECO:0000256" key="5">
    <source>
        <dbReference type="ARBA" id="ARBA00023004"/>
    </source>
</evidence>
<dbReference type="EMBL" id="SPMZ01000026">
    <property type="protein sequence ID" value="NMQ19424.1"/>
    <property type="molecule type" value="Genomic_DNA"/>
</dbReference>
<dbReference type="PANTHER" id="PTHR33751:SF9">
    <property type="entry name" value="CYTOCHROME C4"/>
    <property type="match status" value="1"/>
</dbReference>
<organism evidence="9 10">
    <name type="scientific">Candidatus Competibacter phosphatis</name>
    <dbReference type="NCBI Taxonomy" id="221280"/>
    <lineage>
        <taxon>Bacteria</taxon>
        <taxon>Pseudomonadati</taxon>
        <taxon>Pseudomonadota</taxon>
        <taxon>Gammaproteobacteria</taxon>
        <taxon>Candidatus Competibacteraceae</taxon>
        <taxon>Candidatus Competibacter</taxon>
    </lineage>
</organism>
<dbReference type="SUPFAM" id="SSF46626">
    <property type="entry name" value="Cytochrome c"/>
    <property type="match status" value="2"/>
</dbReference>
<evidence type="ECO:0000256" key="2">
    <source>
        <dbReference type="ARBA" id="ARBA00022617"/>
    </source>
</evidence>
<dbReference type="Gene3D" id="1.10.760.10">
    <property type="entry name" value="Cytochrome c-like domain"/>
    <property type="match status" value="2"/>
</dbReference>
<dbReference type="InterPro" id="IPR009056">
    <property type="entry name" value="Cyt_c-like_dom"/>
</dbReference>
<comment type="caution">
    <text evidence="9">The sequence shown here is derived from an EMBL/GenBank/DDBJ whole genome shotgun (WGS) entry which is preliminary data.</text>
</comment>
<gene>
    <name evidence="9" type="ORF">E4P82_09595</name>
</gene>
<keyword evidence="5 6" id="KW-0408">Iron</keyword>
<evidence type="ECO:0000259" key="8">
    <source>
        <dbReference type="PROSITE" id="PS51007"/>
    </source>
</evidence>
<keyword evidence="7" id="KW-0732">Signal</keyword>
<keyword evidence="4" id="KW-0249">Electron transport</keyword>
<dbReference type="PANTHER" id="PTHR33751">
    <property type="entry name" value="CBB3-TYPE CYTOCHROME C OXIDASE SUBUNIT FIXP"/>
    <property type="match status" value="1"/>
</dbReference>